<comment type="similarity">
    <text evidence="2">Belongs to the cystatin family.</text>
</comment>
<evidence type="ECO:0000256" key="3">
    <source>
        <dbReference type="ARBA" id="ARBA00022490"/>
    </source>
</evidence>
<dbReference type="Proteomes" id="UP000438429">
    <property type="component" value="Unassembled WGS sequence"/>
</dbReference>
<evidence type="ECO:0000256" key="5">
    <source>
        <dbReference type="ARBA" id="ARBA00022704"/>
    </source>
</evidence>
<name>A0A6A4S912_SCOMX</name>
<evidence type="ECO:0000256" key="7">
    <source>
        <dbReference type="ARBA" id="ARBA00040677"/>
    </source>
</evidence>
<dbReference type="GO" id="GO:0004869">
    <property type="term" value="F:cysteine-type endopeptidase inhibitor activity"/>
    <property type="evidence" value="ECO:0007669"/>
    <property type="project" value="UniProtKB-KW"/>
</dbReference>
<keyword evidence="4" id="KW-0646">Protease inhibitor</keyword>
<keyword evidence="3" id="KW-0963">Cytoplasm</keyword>
<dbReference type="PANTHER" id="PTHR11414:SF21">
    <property type="entry name" value="CYSTATIN 14A, TANDEM DUPLICATE 1-RELATED"/>
    <property type="match status" value="1"/>
</dbReference>
<keyword evidence="5" id="KW-0789">Thiol protease inhibitor</keyword>
<evidence type="ECO:0000256" key="2">
    <source>
        <dbReference type="ARBA" id="ARBA00009403"/>
    </source>
</evidence>
<dbReference type="EMBL" id="VEVO01000017">
    <property type="protein sequence ID" value="KAF0028080.1"/>
    <property type="molecule type" value="Genomic_DNA"/>
</dbReference>
<gene>
    <name evidence="10" type="ORF">F2P81_019167</name>
</gene>
<reference evidence="10 11" key="1">
    <citation type="submission" date="2019-06" db="EMBL/GenBank/DDBJ databases">
        <title>Draft genomes of female and male turbot (Scophthalmus maximus).</title>
        <authorList>
            <person name="Xu H."/>
            <person name="Xu X.-W."/>
            <person name="Shao C."/>
            <person name="Chen S."/>
        </authorList>
    </citation>
    <scope>NUCLEOTIDE SEQUENCE [LARGE SCALE GENOMIC DNA]</scope>
    <source>
        <strain evidence="10">Ysfricsl-2016a</strain>
        <tissue evidence="10">Blood</tissue>
    </source>
</reference>
<evidence type="ECO:0000313" key="10">
    <source>
        <dbReference type="EMBL" id="KAF0028080.1"/>
    </source>
</evidence>
<dbReference type="GO" id="GO:0005829">
    <property type="term" value="C:cytosol"/>
    <property type="evidence" value="ECO:0007669"/>
    <property type="project" value="TreeGrafter"/>
</dbReference>
<sequence>MSDTKDGDEETQQICNQVKTMVEYNTKKTYEEFRAVQYKVQFVAGKNLFIKVHVGGDDYLHLNVFQVHFSDEKRLLHVLTDMGKEDPFTFF</sequence>
<evidence type="ECO:0000259" key="9">
    <source>
        <dbReference type="Pfam" id="PF00031"/>
    </source>
</evidence>
<protein>
    <recommendedName>
        <fullName evidence="7">Cystatin-B</fullName>
    </recommendedName>
    <alternativeName>
        <fullName evidence="8">Stefin-B</fullName>
    </alternativeName>
</protein>
<evidence type="ECO:0000256" key="1">
    <source>
        <dbReference type="ARBA" id="ARBA00004496"/>
    </source>
</evidence>
<dbReference type="SUPFAM" id="SSF54403">
    <property type="entry name" value="Cystatin/monellin"/>
    <property type="match status" value="1"/>
</dbReference>
<feature type="domain" description="Cystatin" evidence="9">
    <location>
        <begin position="2"/>
        <end position="66"/>
    </location>
</feature>
<dbReference type="PRINTS" id="PR00295">
    <property type="entry name" value="STEFINA"/>
</dbReference>
<dbReference type="AlphaFoldDB" id="A0A6A4S912"/>
<comment type="caution">
    <text evidence="10">The sequence shown here is derived from an EMBL/GenBank/DDBJ whole genome shotgun (WGS) entry which is preliminary data.</text>
</comment>
<evidence type="ECO:0000256" key="4">
    <source>
        <dbReference type="ARBA" id="ARBA00022690"/>
    </source>
</evidence>
<dbReference type="InterPro" id="IPR046350">
    <property type="entry name" value="Cystatin_sf"/>
</dbReference>
<dbReference type="GO" id="GO:0071220">
    <property type="term" value="P:cellular response to bacterial lipoprotein"/>
    <property type="evidence" value="ECO:0007669"/>
    <property type="project" value="UniProtKB-ARBA"/>
</dbReference>
<accession>A0A6A4S912</accession>
<dbReference type="InterPro" id="IPR000010">
    <property type="entry name" value="Cystatin_dom"/>
</dbReference>
<dbReference type="Gene3D" id="3.10.450.10">
    <property type="match status" value="1"/>
</dbReference>
<dbReference type="GO" id="GO:0002376">
    <property type="term" value="P:immune system process"/>
    <property type="evidence" value="ECO:0007669"/>
    <property type="project" value="UniProtKB-KW"/>
</dbReference>
<dbReference type="PANTHER" id="PTHR11414">
    <property type="entry name" value="CYSTATIN FAMILY MEMBER"/>
    <property type="match status" value="1"/>
</dbReference>
<proteinExistence type="inferred from homology"/>
<dbReference type="InterPro" id="IPR001713">
    <property type="entry name" value="Prot_inh_stefin"/>
</dbReference>
<organism evidence="10 11">
    <name type="scientific">Scophthalmus maximus</name>
    <name type="common">Turbot</name>
    <name type="synonym">Psetta maxima</name>
    <dbReference type="NCBI Taxonomy" id="52904"/>
    <lineage>
        <taxon>Eukaryota</taxon>
        <taxon>Metazoa</taxon>
        <taxon>Chordata</taxon>
        <taxon>Craniata</taxon>
        <taxon>Vertebrata</taxon>
        <taxon>Euteleostomi</taxon>
        <taxon>Actinopterygii</taxon>
        <taxon>Neopterygii</taxon>
        <taxon>Teleostei</taxon>
        <taxon>Neoteleostei</taxon>
        <taxon>Acanthomorphata</taxon>
        <taxon>Carangaria</taxon>
        <taxon>Pleuronectiformes</taxon>
        <taxon>Pleuronectoidei</taxon>
        <taxon>Scophthalmidae</taxon>
        <taxon>Scophthalmus</taxon>
    </lineage>
</organism>
<comment type="subcellular location">
    <subcellularLocation>
        <location evidence="1">Cytoplasm</location>
    </subcellularLocation>
</comment>
<dbReference type="Pfam" id="PF00031">
    <property type="entry name" value="Cystatin"/>
    <property type="match status" value="1"/>
</dbReference>
<evidence type="ECO:0000313" key="11">
    <source>
        <dbReference type="Proteomes" id="UP000438429"/>
    </source>
</evidence>
<dbReference type="FunFam" id="3.10.450.10:FF:000001">
    <property type="entry name" value="Cystatin-A"/>
    <property type="match status" value="1"/>
</dbReference>
<keyword evidence="6" id="KW-0391">Immunity</keyword>
<evidence type="ECO:0000256" key="6">
    <source>
        <dbReference type="ARBA" id="ARBA00022859"/>
    </source>
</evidence>
<evidence type="ECO:0000256" key="8">
    <source>
        <dbReference type="ARBA" id="ARBA00041437"/>
    </source>
</evidence>